<keyword evidence="2" id="KW-1185">Reference proteome</keyword>
<dbReference type="Proteomes" id="UP000526184">
    <property type="component" value="Unassembled WGS sequence"/>
</dbReference>
<sequence>MSEIPYDIDTEKFKSFEEKKREAEIFAEKISQKKNRVKYIEGTAYQNSINKSIINLGIRKILYKKYKHLPKYLAKKIEEYPIGINKKHQVGKVDSDANKYINEKKVK</sequence>
<name>A0A7Z0PE02_9FUSO</name>
<proteinExistence type="predicted"/>
<dbReference type="EMBL" id="JABMKT010000004">
    <property type="protein sequence ID" value="NYV27523.1"/>
    <property type="molecule type" value="Genomic_DNA"/>
</dbReference>
<organism evidence="1 2">
    <name type="scientific">Streptobacillus felis</name>
    <dbReference type="NCBI Taxonomy" id="1384509"/>
    <lineage>
        <taxon>Bacteria</taxon>
        <taxon>Fusobacteriati</taxon>
        <taxon>Fusobacteriota</taxon>
        <taxon>Fusobacteriia</taxon>
        <taxon>Fusobacteriales</taxon>
        <taxon>Leptotrichiaceae</taxon>
        <taxon>Streptobacillus</taxon>
    </lineage>
</organism>
<evidence type="ECO:0000313" key="2">
    <source>
        <dbReference type="Proteomes" id="UP000526184"/>
    </source>
</evidence>
<evidence type="ECO:0000313" key="1">
    <source>
        <dbReference type="EMBL" id="NYV27523.1"/>
    </source>
</evidence>
<dbReference type="RefSeq" id="WP_180135437.1">
    <property type="nucleotide sequence ID" value="NZ_JABMKT010000004.1"/>
</dbReference>
<accession>A0A7Z0PE02</accession>
<reference evidence="1 2" key="1">
    <citation type="submission" date="2020-05" db="EMBL/GenBank/DDBJ databases">
        <title>Streptobacillus felis strain LHL191014123.</title>
        <authorList>
            <person name="Fawzy A."/>
            <person name="Rau J."/>
            <person name="Risse K."/>
            <person name="Schauerte N."/>
            <person name="Geiger C."/>
            <person name="Blom J."/>
            <person name="Imirzalioglu C."/>
            <person name="Falgenhauer J."/>
            <person name="Bach A."/>
            <person name="Herden C."/>
            <person name="Eisenberg T."/>
        </authorList>
    </citation>
    <scope>NUCLEOTIDE SEQUENCE [LARGE SCALE GENOMIC DNA]</scope>
    <source>
        <strain evidence="1 2">LHL191014123</strain>
    </source>
</reference>
<dbReference type="AlphaFoldDB" id="A0A7Z0PE02"/>
<protein>
    <submittedName>
        <fullName evidence="1">Uncharacterized protein</fullName>
    </submittedName>
</protein>
<comment type="caution">
    <text evidence="1">The sequence shown here is derived from an EMBL/GenBank/DDBJ whole genome shotgun (WGS) entry which is preliminary data.</text>
</comment>
<gene>
    <name evidence="1" type="ORF">HP397_01600</name>
</gene>